<dbReference type="InterPro" id="IPR052399">
    <property type="entry name" value="Phage_Baseplate_Assmbl_Protein"/>
</dbReference>
<reference evidence="1 2" key="1">
    <citation type="submission" date="2016-08" db="EMBL/GenBank/DDBJ databases">
        <title>Complete genome sequence of Acinetobacter baylyi strain GFJ2.</title>
        <authorList>
            <person name="Tabata M."/>
            <person name="Kuboki S."/>
            <person name="Gibu N."/>
            <person name="Kinouchi Y."/>
            <person name="Vangnai A."/>
            <person name="Kasai D."/>
            <person name="Fukuda M."/>
        </authorList>
    </citation>
    <scope>NUCLEOTIDE SEQUENCE [LARGE SCALE GENOMIC DNA]</scope>
    <source>
        <strain evidence="1 2">GFJ2</strain>
    </source>
</reference>
<accession>A0A1P8EG96</accession>
<dbReference type="PANTHER" id="PTHR37829:SF3">
    <property type="entry name" value="PROTEIN JAYE-RELATED"/>
    <property type="match status" value="1"/>
</dbReference>
<sequence length="349" mass="37786">MAYSIKTYSQLYNLIVQEIRNGTGLTISSDSDAGIRATGTASVVEGLYHHQAYIQRQLFVATADEPFLYIHAEELGLPRNGGTTASGSVTAISNVSLTIAAGSKLTDGKGHYWSVLSAVTLTANVPASISVVADQVGSAWNYSGTTLMWVSPTAGLQGTVSVISIAGGSETEELEAWRARLLERKQLGYFRDRSSDIKSVVKSLSYVKDVYVYKKRRGIGSVDVAFTVKSNPPMLPVQSQIDEAQALLDSASDFYFDSKAYAPDKDFINISATISGTVALADVETTITAYMNELAPQDEYQYIQLLSRILKLSGVTDVVLAPNSNITPILNPFHTGWLRLGYLNVQRSS</sequence>
<dbReference type="AlphaFoldDB" id="A0A1P8EG96"/>
<evidence type="ECO:0000313" key="1">
    <source>
        <dbReference type="EMBL" id="APV35195.1"/>
    </source>
</evidence>
<protein>
    <submittedName>
        <fullName evidence="1">Uncharacterized protein</fullName>
    </submittedName>
</protein>
<dbReference type="KEGG" id="asol:BEN76_03845"/>
<gene>
    <name evidence="1" type="ORF">BEN76_03845</name>
</gene>
<evidence type="ECO:0000313" key="2">
    <source>
        <dbReference type="Proteomes" id="UP000185674"/>
    </source>
</evidence>
<dbReference type="Proteomes" id="UP000185674">
    <property type="component" value="Chromosome"/>
</dbReference>
<dbReference type="RefSeq" id="WP_076032301.1">
    <property type="nucleotide sequence ID" value="NZ_CP016896.1"/>
</dbReference>
<organism evidence="1 2">
    <name type="scientific">Acinetobacter soli</name>
    <dbReference type="NCBI Taxonomy" id="487316"/>
    <lineage>
        <taxon>Bacteria</taxon>
        <taxon>Pseudomonadati</taxon>
        <taxon>Pseudomonadota</taxon>
        <taxon>Gammaproteobacteria</taxon>
        <taxon>Moraxellales</taxon>
        <taxon>Moraxellaceae</taxon>
        <taxon>Acinetobacter</taxon>
    </lineage>
</organism>
<name>A0A1P8EG96_9GAMM</name>
<dbReference type="EMBL" id="CP016896">
    <property type="protein sequence ID" value="APV35195.1"/>
    <property type="molecule type" value="Genomic_DNA"/>
</dbReference>
<dbReference type="PANTHER" id="PTHR37829">
    <property type="entry name" value="PHAGE-LIKE ELEMENT PBSX PROTEIN XKDT"/>
    <property type="match status" value="1"/>
</dbReference>
<proteinExistence type="predicted"/>
<dbReference type="STRING" id="487316.BEN76_03845"/>